<sequence>MSQAVFLCVSAKTNKIDCIHNHFFLFARIWCAGDAVVIRIETKMVRLRKERKIFKSNAREKEHQKKPLVATQH</sequence>
<name>A0ABT5ILP4_9NEIS</name>
<keyword evidence="2" id="KW-1185">Reference proteome</keyword>
<dbReference type="Proteomes" id="UP001222030">
    <property type="component" value="Unassembled WGS sequence"/>
</dbReference>
<organism evidence="1 2">
    <name type="scientific">Vogesella margarita</name>
    <dbReference type="NCBI Taxonomy" id="2984199"/>
    <lineage>
        <taxon>Bacteria</taxon>
        <taxon>Pseudomonadati</taxon>
        <taxon>Pseudomonadota</taxon>
        <taxon>Betaproteobacteria</taxon>
        <taxon>Neisseriales</taxon>
        <taxon>Chromobacteriaceae</taxon>
        <taxon>Vogesella</taxon>
    </lineage>
</organism>
<protein>
    <submittedName>
        <fullName evidence="1">Uncharacterized protein</fullName>
    </submittedName>
</protein>
<dbReference type="RefSeq" id="WP_272771138.1">
    <property type="nucleotide sequence ID" value="NZ_JAQQLE010000003.1"/>
</dbReference>
<accession>A0ABT5ILP4</accession>
<gene>
    <name evidence="1" type="ORF">PQU96_04940</name>
</gene>
<proteinExistence type="predicted"/>
<comment type="caution">
    <text evidence="1">The sequence shown here is derived from an EMBL/GenBank/DDBJ whole genome shotgun (WGS) entry which is preliminary data.</text>
</comment>
<evidence type="ECO:0000313" key="2">
    <source>
        <dbReference type="Proteomes" id="UP001222030"/>
    </source>
</evidence>
<evidence type="ECO:0000313" key="1">
    <source>
        <dbReference type="EMBL" id="MDC7713486.1"/>
    </source>
</evidence>
<reference evidence="1 2" key="1">
    <citation type="submission" date="2023-01" db="EMBL/GenBank/DDBJ databases">
        <title>Novel species of the genus Vogesella isolated from rivers.</title>
        <authorList>
            <person name="Lu H."/>
        </authorList>
    </citation>
    <scope>NUCLEOTIDE SEQUENCE [LARGE SCALE GENOMIC DNA]</scope>
    <source>
        <strain evidence="1 2">LYT5W</strain>
    </source>
</reference>
<dbReference type="EMBL" id="JAQQLE010000003">
    <property type="protein sequence ID" value="MDC7713486.1"/>
    <property type="molecule type" value="Genomic_DNA"/>
</dbReference>